<dbReference type="OrthoDB" id="2507450at2759"/>
<sequence length="304" mass="30865">MLSPILFTAVLSLLSGPSMVEGRSHWFKRDVPVPAPSAPAALIARAASVGSFGSCTKPEISFNTGFDGRTETSFRPINRRSYDRGSALNIATVTKVICDTLTTCGADQTALDNCAKAAAAAKQQPEGTGAQADAFNAVFGLKTNFSAIKAVAPSGGSTSSGNSGSGSSATTTAAASAATTQAASSSSGNLGGASFGSCSVPQIEFAAGFDGRRETSFQPTDKTSYSHGSAQAIDIISQFVCDQLTNSCKANQAAKDLCQTARSAADGKTAKTGAQADAFNAVFGITTNFASVQPIDDQGRPVNL</sequence>
<protein>
    <submittedName>
        <fullName evidence="2">Uncharacterized protein</fullName>
    </submittedName>
</protein>
<keyword evidence="3" id="KW-1185">Reference proteome</keyword>
<dbReference type="AlphaFoldDB" id="D8PKE5"/>
<evidence type="ECO:0000313" key="3">
    <source>
        <dbReference type="Proteomes" id="UP000007431"/>
    </source>
</evidence>
<gene>
    <name evidence="2" type="ORF">SCHCODRAFT_255183</name>
</gene>
<dbReference type="GeneID" id="9589216"/>
<dbReference type="HOGENOM" id="CLU_915737_0_0_1"/>
<dbReference type="STRING" id="578458.D8PKE5"/>
<proteinExistence type="predicted"/>
<accession>D8PKE5</accession>
<evidence type="ECO:0000256" key="1">
    <source>
        <dbReference type="SAM" id="SignalP"/>
    </source>
</evidence>
<evidence type="ECO:0000313" key="2">
    <source>
        <dbReference type="EMBL" id="EFJ03289.1"/>
    </source>
</evidence>
<dbReference type="VEuPathDB" id="FungiDB:SCHCODRAFT_02623780"/>
<dbReference type="Proteomes" id="UP000007431">
    <property type="component" value="Unassembled WGS sequence"/>
</dbReference>
<organism evidence="3">
    <name type="scientific">Schizophyllum commune (strain H4-8 / FGSC 9210)</name>
    <name type="common">Split gill fungus</name>
    <dbReference type="NCBI Taxonomy" id="578458"/>
    <lineage>
        <taxon>Eukaryota</taxon>
        <taxon>Fungi</taxon>
        <taxon>Dikarya</taxon>
        <taxon>Basidiomycota</taxon>
        <taxon>Agaricomycotina</taxon>
        <taxon>Agaricomycetes</taxon>
        <taxon>Agaricomycetidae</taxon>
        <taxon>Agaricales</taxon>
        <taxon>Schizophyllaceae</taxon>
        <taxon>Schizophyllum</taxon>
    </lineage>
</organism>
<feature type="chain" id="PRO_5003120148" evidence="1">
    <location>
        <begin position="23"/>
        <end position="304"/>
    </location>
</feature>
<keyword evidence="1" id="KW-0732">Signal</keyword>
<dbReference type="RefSeq" id="XP_003038191.1">
    <property type="nucleotide sequence ID" value="XM_003038145.1"/>
</dbReference>
<name>D8PKE5_SCHCM</name>
<dbReference type="eggNOG" id="ENOG502R6AN">
    <property type="taxonomic scope" value="Eukaryota"/>
</dbReference>
<reference evidence="2 3" key="1">
    <citation type="journal article" date="2010" name="Nat. Biotechnol.">
        <title>Genome sequence of the model mushroom Schizophyllum commune.</title>
        <authorList>
            <person name="Ohm R.A."/>
            <person name="de Jong J.F."/>
            <person name="Lugones L.G."/>
            <person name="Aerts A."/>
            <person name="Kothe E."/>
            <person name="Stajich J.E."/>
            <person name="de Vries R.P."/>
            <person name="Record E."/>
            <person name="Levasseur A."/>
            <person name="Baker S.E."/>
            <person name="Bartholomew K.A."/>
            <person name="Coutinho P.M."/>
            <person name="Erdmann S."/>
            <person name="Fowler T.J."/>
            <person name="Gathman A.C."/>
            <person name="Lombard V."/>
            <person name="Henrissat B."/>
            <person name="Knabe N."/>
            <person name="Kuees U."/>
            <person name="Lilly W.W."/>
            <person name="Lindquist E."/>
            <person name="Lucas S."/>
            <person name="Magnuson J.K."/>
            <person name="Piumi F."/>
            <person name="Raudaskoski M."/>
            <person name="Salamov A."/>
            <person name="Schmutz J."/>
            <person name="Schwarze F.W.M.R."/>
            <person name="vanKuyk P.A."/>
            <person name="Horton J.S."/>
            <person name="Grigoriev I.V."/>
            <person name="Woesten H.A.B."/>
        </authorList>
    </citation>
    <scope>NUCLEOTIDE SEQUENCE [LARGE SCALE GENOMIC DNA]</scope>
    <source>
        <strain evidence="3">H4-8 / FGSC 9210</strain>
    </source>
</reference>
<dbReference type="EMBL" id="GL377302">
    <property type="protein sequence ID" value="EFJ03289.1"/>
    <property type="molecule type" value="Genomic_DNA"/>
</dbReference>
<dbReference type="KEGG" id="scm:SCHCO_02623780"/>
<dbReference type="OMA" id="FMCDTLT"/>
<feature type="signal peptide" evidence="1">
    <location>
        <begin position="1"/>
        <end position="22"/>
    </location>
</feature>
<dbReference type="InParanoid" id="D8PKE5"/>